<evidence type="ECO:0000256" key="1">
    <source>
        <dbReference type="ARBA" id="ARBA00022722"/>
    </source>
</evidence>
<dbReference type="GO" id="GO:0016787">
    <property type="term" value="F:hydrolase activity"/>
    <property type="evidence" value="ECO:0007669"/>
    <property type="project" value="UniProtKB-KW"/>
</dbReference>
<dbReference type="EMBL" id="CAKLBY020000172">
    <property type="protein sequence ID" value="CAK7931101.1"/>
    <property type="molecule type" value="Genomic_DNA"/>
</dbReference>
<dbReference type="InterPro" id="IPR036397">
    <property type="entry name" value="RNaseH_sf"/>
</dbReference>
<evidence type="ECO:0000313" key="11">
    <source>
        <dbReference type="Proteomes" id="UP001162060"/>
    </source>
</evidence>
<comment type="caution">
    <text evidence="10">The sequence shown here is derived from an EMBL/GenBank/DDBJ whole genome shotgun (WGS) entry which is preliminary data.</text>
</comment>
<evidence type="ECO:0000256" key="8">
    <source>
        <dbReference type="ARBA" id="ARBA00022932"/>
    </source>
</evidence>
<evidence type="ECO:0000256" key="9">
    <source>
        <dbReference type="ARBA" id="ARBA00023172"/>
    </source>
</evidence>
<keyword evidence="8" id="KW-0808">Transferase</keyword>
<keyword evidence="7" id="KW-0695">RNA-directed DNA polymerase</keyword>
<evidence type="ECO:0000256" key="4">
    <source>
        <dbReference type="ARBA" id="ARBA00022801"/>
    </source>
</evidence>
<dbReference type="GO" id="GO:0006310">
    <property type="term" value="P:DNA recombination"/>
    <property type="evidence" value="ECO:0007669"/>
    <property type="project" value="UniProtKB-KW"/>
</dbReference>
<name>A0AAV1U8I8_9STRA</name>
<dbReference type="SUPFAM" id="SSF53098">
    <property type="entry name" value="Ribonuclease H-like"/>
    <property type="match status" value="1"/>
</dbReference>
<evidence type="ECO:0000256" key="3">
    <source>
        <dbReference type="ARBA" id="ARBA00022759"/>
    </source>
</evidence>
<keyword evidence="2" id="KW-0479">Metal-binding</keyword>
<keyword evidence="3" id="KW-0255">Endonuclease</keyword>
<dbReference type="PANTHER" id="PTHR42648">
    <property type="entry name" value="TRANSPOSASE, PUTATIVE-RELATED"/>
    <property type="match status" value="1"/>
</dbReference>
<proteinExistence type="predicted"/>
<keyword evidence="8" id="KW-0548">Nucleotidyltransferase</keyword>
<organism evidence="10 11">
    <name type="scientific">Peronospora matthiolae</name>
    <dbReference type="NCBI Taxonomy" id="2874970"/>
    <lineage>
        <taxon>Eukaryota</taxon>
        <taxon>Sar</taxon>
        <taxon>Stramenopiles</taxon>
        <taxon>Oomycota</taxon>
        <taxon>Peronosporomycetes</taxon>
        <taxon>Peronosporales</taxon>
        <taxon>Peronosporaceae</taxon>
        <taxon>Peronospora</taxon>
    </lineage>
</organism>
<dbReference type="InterPro" id="IPR012337">
    <property type="entry name" value="RNaseH-like_sf"/>
</dbReference>
<dbReference type="GO" id="GO:0003964">
    <property type="term" value="F:RNA-directed DNA polymerase activity"/>
    <property type="evidence" value="ECO:0007669"/>
    <property type="project" value="UniProtKB-KW"/>
</dbReference>
<dbReference type="Gene3D" id="3.30.420.10">
    <property type="entry name" value="Ribonuclease H-like superfamily/Ribonuclease H"/>
    <property type="match status" value="1"/>
</dbReference>
<protein>
    <recommendedName>
        <fullName evidence="12">Integrase catalytic domain-containing protein</fullName>
    </recommendedName>
</protein>
<dbReference type="InterPro" id="IPR039537">
    <property type="entry name" value="Retrotran_Ty1/copia-like"/>
</dbReference>
<evidence type="ECO:0000256" key="2">
    <source>
        <dbReference type="ARBA" id="ARBA00022723"/>
    </source>
</evidence>
<evidence type="ECO:0000313" key="10">
    <source>
        <dbReference type="EMBL" id="CAK7931101.1"/>
    </source>
</evidence>
<reference evidence="10" key="1">
    <citation type="submission" date="2024-01" db="EMBL/GenBank/DDBJ databases">
        <authorList>
            <person name="Webb A."/>
        </authorList>
    </citation>
    <scope>NUCLEOTIDE SEQUENCE</scope>
    <source>
        <strain evidence="10">Pm1</strain>
    </source>
</reference>
<keyword evidence="4" id="KW-0378">Hydrolase</keyword>
<evidence type="ECO:0000256" key="5">
    <source>
        <dbReference type="ARBA" id="ARBA00022842"/>
    </source>
</evidence>
<evidence type="ECO:0000256" key="6">
    <source>
        <dbReference type="ARBA" id="ARBA00022908"/>
    </source>
</evidence>
<evidence type="ECO:0000256" key="7">
    <source>
        <dbReference type="ARBA" id="ARBA00022918"/>
    </source>
</evidence>
<dbReference type="GO" id="GO:0003676">
    <property type="term" value="F:nucleic acid binding"/>
    <property type="evidence" value="ECO:0007669"/>
    <property type="project" value="InterPro"/>
</dbReference>
<keyword evidence="8" id="KW-0239">DNA-directed DNA polymerase</keyword>
<keyword evidence="9" id="KW-0233">DNA recombination</keyword>
<dbReference type="GO" id="GO:0046872">
    <property type="term" value="F:metal ion binding"/>
    <property type="evidence" value="ECO:0007669"/>
    <property type="project" value="UniProtKB-KW"/>
</dbReference>
<accession>A0AAV1U8I8</accession>
<dbReference type="GO" id="GO:0015074">
    <property type="term" value="P:DNA integration"/>
    <property type="evidence" value="ECO:0007669"/>
    <property type="project" value="UniProtKB-KW"/>
</dbReference>
<gene>
    <name evidence="10" type="ORF">PM001_LOCUS16251</name>
</gene>
<dbReference type="GO" id="GO:0004519">
    <property type="term" value="F:endonuclease activity"/>
    <property type="evidence" value="ECO:0007669"/>
    <property type="project" value="UniProtKB-KW"/>
</dbReference>
<keyword evidence="6" id="KW-0229">DNA integration</keyword>
<keyword evidence="5" id="KW-0460">Magnesium</keyword>
<sequence length="51" mass="5864">MGPLKNPSKGGAKYALTFVDDYSRYFVVYLLKGKSEVAVKLREFKTVYEKQ</sequence>
<dbReference type="PANTHER" id="PTHR42648:SF11">
    <property type="entry name" value="TRANSPOSON TY4-P GAG-POL POLYPROTEIN"/>
    <property type="match status" value="1"/>
</dbReference>
<dbReference type="GO" id="GO:0003887">
    <property type="term" value="F:DNA-directed DNA polymerase activity"/>
    <property type="evidence" value="ECO:0007669"/>
    <property type="project" value="UniProtKB-KW"/>
</dbReference>
<dbReference type="AlphaFoldDB" id="A0AAV1U8I8"/>
<keyword evidence="1" id="KW-0540">Nuclease</keyword>
<evidence type="ECO:0008006" key="12">
    <source>
        <dbReference type="Google" id="ProtNLM"/>
    </source>
</evidence>
<dbReference type="Proteomes" id="UP001162060">
    <property type="component" value="Unassembled WGS sequence"/>
</dbReference>